<dbReference type="Proteomes" id="UP000278962">
    <property type="component" value="Unassembled WGS sequence"/>
</dbReference>
<protein>
    <recommendedName>
        <fullName evidence="3">Alkylhydroperoxidase family enzyme</fullName>
    </recommendedName>
</protein>
<name>A0A660L9U2_9ACTN</name>
<sequence>MARISPVDETSAPPESVELAAAHAATGGRMTNMKWTLAHSPVALDALLQWYPLHDQIAPVLGERRTWLFCHAISTESDCLICSTFFRRLLIDAGEDPSNLQLDELDALIVDLGRRLAEDPHTVDDAMHARLAERFTSSQVVTLIAFGAIMLATNVFNDAMGVELDDYLERYAA</sequence>
<evidence type="ECO:0000313" key="1">
    <source>
        <dbReference type="EMBL" id="RKQ91035.1"/>
    </source>
</evidence>
<dbReference type="OrthoDB" id="3233491at2"/>
<proteinExistence type="predicted"/>
<dbReference type="Gene3D" id="1.20.1290.10">
    <property type="entry name" value="AhpD-like"/>
    <property type="match status" value="1"/>
</dbReference>
<accession>A0A660L9U2</accession>
<dbReference type="InterPro" id="IPR029032">
    <property type="entry name" value="AhpD-like"/>
</dbReference>
<keyword evidence="2" id="KW-1185">Reference proteome</keyword>
<dbReference type="EMBL" id="RBIL01000001">
    <property type="protein sequence ID" value="RKQ91035.1"/>
    <property type="molecule type" value="Genomic_DNA"/>
</dbReference>
<dbReference type="RefSeq" id="WP_147447635.1">
    <property type="nucleotide sequence ID" value="NZ_RBIL01000001.1"/>
</dbReference>
<dbReference type="AlphaFoldDB" id="A0A660L9U2"/>
<organism evidence="1 2">
    <name type="scientific">Solirubrobacter pauli</name>
    <dbReference type="NCBI Taxonomy" id="166793"/>
    <lineage>
        <taxon>Bacteria</taxon>
        <taxon>Bacillati</taxon>
        <taxon>Actinomycetota</taxon>
        <taxon>Thermoleophilia</taxon>
        <taxon>Solirubrobacterales</taxon>
        <taxon>Solirubrobacteraceae</taxon>
        <taxon>Solirubrobacter</taxon>
    </lineage>
</organism>
<dbReference type="SUPFAM" id="SSF69118">
    <property type="entry name" value="AhpD-like"/>
    <property type="match status" value="1"/>
</dbReference>
<comment type="caution">
    <text evidence="1">The sequence shown here is derived from an EMBL/GenBank/DDBJ whole genome shotgun (WGS) entry which is preliminary data.</text>
</comment>
<evidence type="ECO:0008006" key="3">
    <source>
        <dbReference type="Google" id="ProtNLM"/>
    </source>
</evidence>
<gene>
    <name evidence="1" type="ORF">C8N24_0851</name>
</gene>
<reference evidence="1 2" key="1">
    <citation type="submission" date="2018-10" db="EMBL/GenBank/DDBJ databases">
        <title>Genomic Encyclopedia of Archaeal and Bacterial Type Strains, Phase II (KMG-II): from individual species to whole genera.</title>
        <authorList>
            <person name="Goeker M."/>
        </authorList>
    </citation>
    <scope>NUCLEOTIDE SEQUENCE [LARGE SCALE GENOMIC DNA]</scope>
    <source>
        <strain evidence="1 2">DSM 14954</strain>
    </source>
</reference>
<evidence type="ECO:0000313" key="2">
    <source>
        <dbReference type="Proteomes" id="UP000278962"/>
    </source>
</evidence>